<comment type="caution">
    <text evidence="7">The sequence shown here is derived from an EMBL/GenBank/DDBJ whole genome shotgun (WGS) entry which is preliminary data.</text>
</comment>
<gene>
    <name evidence="7" type="ORF">DFQ59_102237</name>
</gene>
<evidence type="ECO:0000313" key="8">
    <source>
        <dbReference type="Proteomes" id="UP000252707"/>
    </source>
</evidence>
<evidence type="ECO:0000259" key="6">
    <source>
        <dbReference type="Pfam" id="PF14718"/>
    </source>
</evidence>
<evidence type="ECO:0000256" key="4">
    <source>
        <dbReference type="SAM" id="SignalP"/>
    </source>
</evidence>
<feature type="chain" id="PRO_5017060251" evidence="4">
    <location>
        <begin position="20"/>
        <end position="646"/>
    </location>
</feature>
<evidence type="ECO:0000256" key="1">
    <source>
        <dbReference type="ARBA" id="ARBA00007734"/>
    </source>
</evidence>
<dbReference type="Gene3D" id="1.25.20.10">
    <property type="entry name" value="Bacterial muramidases"/>
    <property type="match status" value="1"/>
</dbReference>
<dbReference type="PANTHER" id="PTHR37423">
    <property type="entry name" value="SOLUBLE LYTIC MUREIN TRANSGLYCOSYLASE-RELATED"/>
    <property type="match status" value="1"/>
</dbReference>
<dbReference type="AlphaFoldDB" id="A0A369CD11"/>
<dbReference type="GO" id="GO:0000270">
    <property type="term" value="P:peptidoglycan metabolic process"/>
    <property type="evidence" value="ECO:0007669"/>
    <property type="project" value="InterPro"/>
</dbReference>
<dbReference type="Proteomes" id="UP000252707">
    <property type="component" value="Unassembled WGS sequence"/>
</dbReference>
<dbReference type="Gene3D" id="1.10.1240.20">
    <property type="entry name" value="Lytic transglycosylase, superhelical linker domain"/>
    <property type="match status" value="1"/>
</dbReference>
<feature type="domain" description="Lytic transglycosylase superhelical linker" evidence="6">
    <location>
        <begin position="400"/>
        <end position="466"/>
    </location>
</feature>
<name>A0A369CD11_9GAMM</name>
<dbReference type="InterPro" id="IPR000189">
    <property type="entry name" value="Transglyc_AS"/>
</dbReference>
<dbReference type="GO" id="GO:0004553">
    <property type="term" value="F:hydrolase activity, hydrolyzing O-glycosyl compounds"/>
    <property type="evidence" value="ECO:0007669"/>
    <property type="project" value="InterPro"/>
</dbReference>
<reference evidence="7 8" key="1">
    <citation type="submission" date="2018-07" db="EMBL/GenBank/DDBJ databases">
        <title>Genomic Encyclopedia of Type Strains, Phase IV (KMG-IV): sequencing the most valuable type-strain genomes for metagenomic binning, comparative biology and taxonomic classification.</title>
        <authorList>
            <person name="Goeker M."/>
        </authorList>
    </citation>
    <scope>NUCLEOTIDE SEQUENCE [LARGE SCALE GENOMIC DNA]</scope>
    <source>
        <strain evidence="7 8">DSM 26407</strain>
    </source>
</reference>
<dbReference type="PANTHER" id="PTHR37423:SF5">
    <property type="entry name" value="SOLUBLE LYTIC MUREIN TRANSGLYCOSYLASE"/>
    <property type="match status" value="1"/>
</dbReference>
<evidence type="ECO:0000256" key="2">
    <source>
        <dbReference type="ARBA" id="ARBA00022729"/>
    </source>
</evidence>
<dbReference type="InterPro" id="IPR012289">
    <property type="entry name" value="Lytic_TGlycosylase_superhlx_L"/>
</dbReference>
<dbReference type="GO" id="GO:0008933">
    <property type="term" value="F:peptidoglycan lytic transglycosylase activity"/>
    <property type="evidence" value="ECO:0007669"/>
    <property type="project" value="InterPro"/>
</dbReference>
<dbReference type="Gene3D" id="1.10.530.10">
    <property type="match status" value="1"/>
</dbReference>
<accession>A0A369CD11</accession>
<dbReference type="InterPro" id="IPR008939">
    <property type="entry name" value="Lytic_TGlycosylase_superhlx_U"/>
</dbReference>
<dbReference type="InterPro" id="IPR008258">
    <property type="entry name" value="Transglycosylase_SLT_dom_1"/>
</dbReference>
<comment type="similarity">
    <text evidence="1">Belongs to the transglycosylase Slt family.</text>
</comment>
<feature type="region of interest" description="Disordered" evidence="3">
    <location>
        <begin position="625"/>
        <end position="646"/>
    </location>
</feature>
<evidence type="ECO:0000313" key="7">
    <source>
        <dbReference type="EMBL" id="RCX31890.1"/>
    </source>
</evidence>
<evidence type="ECO:0000256" key="3">
    <source>
        <dbReference type="SAM" id="MobiDB-lite"/>
    </source>
</evidence>
<dbReference type="PROSITE" id="PS00922">
    <property type="entry name" value="TRANSGLYCOSYLASE"/>
    <property type="match status" value="1"/>
</dbReference>
<protein>
    <submittedName>
        <fullName evidence="7">Soluble lytic murein transglycosylase</fullName>
    </submittedName>
</protein>
<organism evidence="7 8">
    <name type="scientific">Thioalbus denitrificans</name>
    <dbReference type="NCBI Taxonomy" id="547122"/>
    <lineage>
        <taxon>Bacteria</taxon>
        <taxon>Pseudomonadati</taxon>
        <taxon>Pseudomonadota</taxon>
        <taxon>Gammaproteobacteria</taxon>
        <taxon>Chromatiales</taxon>
        <taxon>Ectothiorhodospiraceae</taxon>
        <taxon>Thioalbus</taxon>
    </lineage>
</organism>
<dbReference type="Pfam" id="PF14718">
    <property type="entry name" value="SLT_L"/>
    <property type="match status" value="1"/>
</dbReference>
<dbReference type="GO" id="GO:0016020">
    <property type="term" value="C:membrane"/>
    <property type="evidence" value="ECO:0007669"/>
    <property type="project" value="InterPro"/>
</dbReference>
<proteinExistence type="inferred from homology"/>
<keyword evidence="8" id="KW-1185">Reference proteome</keyword>
<sequence>MFRYAGLLLIAVWCSPGAAITVPDYSSARQAFLEARAALDAGDRPRFESRLKTLRDYPLYPYLLYWDLRARLGTVEPVEVTEFLDRHGELPPARWLLEAWLDKLADQGDWSTYLAFHRPGLGTSQSCQRLQALLSTGQAETALAEVEALWLSGRSQPKACDPVFDAWRDAGQLSPERVWGRVELAMEEGQTGLARYLKRYLPAGEAEWVERWIEIHGHPQKVREQIPAVRAHPRAAQMVVHALRRLAWRDQDLTARLWEQYRAEGGFTDGQAERVTARLALAMAMRKHPDAAVWLQRAAASDPDLAGWWVREAVRAGDWAQILARIDALKPEVAAEESWRYWKARALEETGRRAEAEAIYANLARERSYYGFLAADRLGSEYQFNDRPLRYDDAQLSALLERWPGLVRSRELHLAGLELDSRREWYTEIGRMGDEELKQAAKLAHLWGWHDRAILTVARADAFDDLSLRFPLAFGDAVEREARERELDPSWVYAMLRQESAFRPEARSPVGARGLMQLMPKTADLVARSLNTRISSYERLYEPEFNIRLGTTYLRRVLDRHDSNPVLATAAYNAGPHRVDQWLPEDGPWTPDRWVESVPFSETRTYLQRVFAYTAIYDHRQQRRVEPLSRRMPKVQPAAASPTDDD</sequence>
<dbReference type="InterPro" id="IPR023346">
    <property type="entry name" value="Lysozyme-like_dom_sf"/>
</dbReference>
<dbReference type="InterPro" id="IPR037061">
    <property type="entry name" value="Lytic_TGlycoase_superhlx_L_sf"/>
</dbReference>
<keyword evidence="2 4" id="KW-0732">Signal</keyword>
<feature type="domain" description="Transglycosylase SLT" evidence="5">
    <location>
        <begin position="478"/>
        <end position="585"/>
    </location>
</feature>
<dbReference type="EMBL" id="QPJY01000002">
    <property type="protein sequence ID" value="RCX31890.1"/>
    <property type="molecule type" value="Genomic_DNA"/>
</dbReference>
<dbReference type="SUPFAM" id="SSF48435">
    <property type="entry name" value="Bacterial muramidases"/>
    <property type="match status" value="1"/>
</dbReference>
<dbReference type="Pfam" id="PF01464">
    <property type="entry name" value="SLT"/>
    <property type="match status" value="1"/>
</dbReference>
<feature type="signal peptide" evidence="4">
    <location>
        <begin position="1"/>
        <end position="19"/>
    </location>
</feature>
<evidence type="ECO:0000259" key="5">
    <source>
        <dbReference type="Pfam" id="PF01464"/>
    </source>
</evidence>
<dbReference type="CDD" id="cd13401">
    <property type="entry name" value="Slt70-like"/>
    <property type="match status" value="1"/>
</dbReference>
<dbReference type="GO" id="GO:0042597">
    <property type="term" value="C:periplasmic space"/>
    <property type="evidence" value="ECO:0007669"/>
    <property type="project" value="InterPro"/>
</dbReference>
<dbReference type="SUPFAM" id="SSF53955">
    <property type="entry name" value="Lysozyme-like"/>
    <property type="match status" value="1"/>
</dbReference>